<keyword evidence="1" id="KW-0704">Schiff base</keyword>
<proteinExistence type="predicted"/>
<dbReference type="Gene3D" id="3.20.20.70">
    <property type="entry name" value="Aldolase class I"/>
    <property type="match status" value="1"/>
</dbReference>
<evidence type="ECO:0000256" key="2">
    <source>
        <dbReference type="SAM" id="MobiDB-lite"/>
    </source>
</evidence>
<dbReference type="SUPFAM" id="SSF51569">
    <property type="entry name" value="Aldolase"/>
    <property type="match status" value="1"/>
</dbReference>
<dbReference type="Pfam" id="PF00923">
    <property type="entry name" value="TAL_FSA"/>
    <property type="match status" value="1"/>
</dbReference>
<gene>
    <name evidence="3" type="ORF">VNI00_004298</name>
</gene>
<evidence type="ECO:0000313" key="3">
    <source>
        <dbReference type="EMBL" id="KAK7052977.1"/>
    </source>
</evidence>
<keyword evidence="4" id="KW-1185">Reference proteome</keyword>
<dbReference type="InterPro" id="IPR001585">
    <property type="entry name" value="TAL/FSA"/>
</dbReference>
<feature type="region of interest" description="Disordered" evidence="2">
    <location>
        <begin position="486"/>
        <end position="507"/>
    </location>
</feature>
<dbReference type="GO" id="GO:0005975">
    <property type="term" value="P:carbohydrate metabolic process"/>
    <property type="evidence" value="ECO:0007669"/>
    <property type="project" value="InterPro"/>
</dbReference>
<dbReference type="InterPro" id="IPR013785">
    <property type="entry name" value="Aldolase_TIM"/>
</dbReference>
<dbReference type="PANTHER" id="PTHR10683:SF18">
    <property type="entry name" value="TRANSALDOLASE"/>
    <property type="match status" value="1"/>
</dbReference>
<dbReference type="AlphaFoldDB" id="A0AAW0DRC8"/>
<dbReference type="Proteomes" id="UP001383192">
    <property type="component" value="Unassembled WGS sequence"/>
</dbReference>
<feature type="compositionally biased region" description="Basic and acidic residues" evidence="2">
    <location>
        <begin position="76"/>
        <end position="96"/>
    </location>
</feature>
<evidence type="ECO:0000256" key="1">
    <source>
        <dbReference type="ARBA" id="ARBA00023270"/>
    </source>
</evidence>
<reference evidence="3 4" key="1">
    <citation type="submission" date="2024-01" db="EMBL/GenBank/DDBJ databases">
        <title>A draft genome for a cacao thread blight-causing isolate of Paramarasmius palmivorus.</title>
        <authorList>
            <person name="Baruah I.K."/>
            <person name="Bukari Y."/>
            <person name="Amoako-Attah I."/>
            <person name="Meinhardt L.W."/>
            <person name="Bailey B.A."/>
            <person name="Cohen S.P."/>
        </authorList>
    </citation>
    <scope>NUCLEOTIDE SEQUENCE [LARGE SCALE GENOMIC DNA]</scope>
    <source>
        <strain evidence="3 4">GH-12</strain>
    </source>
</reference>
<feature type="compositionally biased region" description="Basic residues" evidence="2">
    <location>
        <begin position="26"/>
        <end position="43"/>
    </location>
</feature>
<dbReference type="EMBL" id="JAYKXP010000011">
    <property type="protein sequence ID" value="KAK7052977.1"/>
    <property type="molecule type" value="Genomic_DNA"/>
</dbReference>
<dbReference type="PANTHER" id="PTHR10683">
    <property type="entry name" value="TRANSALDOLASE"/>
    <property type="match status" value="1"/>
</dbReference>
<feature type="region of interest" description="Disordered" evidence="2">
    <location>
        <begin position="21"/>
        <end position="97"/>
    </location>
</feature>
<evidence type="ECO:0000313" key="4">
    <source>
        <dbReference type="Proteomes" id="UP001383192"/>
    </source>
</evidence>
<protein>
    <recommendedName>
        <fullName evidence="5">Transaldolase</fullName>
    </recommendedName>
</protein>
<accession>A0AAW0DRC8</accession>
<organism evidence="3 4">
    <name type="scientific">Paramarasmius palmivorus</name>
    <dbReference type="NCBI Taxonomy" id="297713"/>
    <lineage>
        <taxon>Eukaryota</taxon>
        <taxon>Fungi</taxon>
        <taxon>Dikarya</taxon>
        <taxon>Basidiomycota</taxon>
        <taxon>Agaricomycotina</taxon>
        <taxon>Agaricomycetes</taxon>
        <taxon>Agaricomycetidae</taxon>
        <taxon>Agaricales</taxon>
        <taxon>Marasmiineae</taxon>
        <taxon>Marasmiaceae</taxon>
        <taxon>Paramarasmius</taxon>
    </lineage>
</organism>
<sequence length="532" mass="59381">MSSTDQPESHTASIAAVATAEQLAGRKIKPIPKRIGGKGRQRSRTVSFSSPNLKGWSPSGEQKENSVCVTSSVVAKETREDKREVEKKSTKNGKERKTGRKVKIPLECVILDTVDLAAITAIEPLATAILAPTTITSVHFNNKPVEAHLHYHRWVTVKKALDSLEQSPPSHTKKTIGEIMADLDGHEIIADVLEGFITSLGAANYERTHAEHFTFVDPRYHSQSDVIVTTAKGLVDGFERRGVPRRHIPATKEGMFAARVLAAERRPEKIIVNLTGVTSLEHALACVQARADCITLDVGEIIRWFDLRSGRHNDEVGIKSIRNTTNYFRTKQIGVKVLGAGFRSVSDVEPLVGYLDALFIPQNLVEDIYFTSEPRPTVPGTSDTSTLTVHLDDMERSVSAFAFSMMNALQTSMMDMQRTHMRLVQEGITGELRSQYEPRKSWDSFFTWFARARAEEKRAQEKESAKSSWDRKSDSVTRVEGFAFCERGETPGPEYELEDAAEDEEDKEPVCINNVVWIASEEVGGTEWIEYF</sequence>
<feature type="compositionally biased region" description="Acidic residues" evidence="2">
    <location>
        <begin position="495"/>
        <end position="507"/>
    </location>
</feature>
<name>A0AAW0DRC8_9AGAR</name>
<evidence type="ECO:0008006" key="5">
    <source>
        <dbReference type="Google" id="ProtNLM"/>
    </source>
</evidence>
<comment type="caution">
    <text evidence="3">The sequence shown here is derived from an EMBL/GenBank/DDBJ whole genome shotgun (WGS) entry which is preliminary data.</text>
</comment>